<feature type="domain" description="Response regulatory" evidence="2">
    <location>
        <begin position="419"/>
        <end position="543"/>
    </location>
</feature>
<keyword evidence="4" id="KW-0808">Transferase</keyword>
<comment type="caution">
    <text evidence="1">Lacks conserved residue(s) required for the propagation of feature annotation.</text>
</comment>
<dbReference type="InterPro" id="IPR000160">
    <property type="entry name" value="GGDEF_dom"/>
</dbReference>
<dbReference type="PANTHER" id="PTHR45138">
    <property type="entry name" value="REGULATORY COMPONENTS OF SENSORY TRANSDUCTION SYSTEM"/>
    <property type="match status" value="1"/>
</dbReference>
<organism evidence="4 5">
    <name type="scientific">Aciduricibacillus chroicocephali</name>
    <dbReference type="NCBI Taxonomy" id="3054939"/>
    <lineage>
        <taxon>Bacteria</taxon>
        <taxon>Bacillati</taxon>
        <taxon>Bacillota</taxon>
        <taxon>Bacilli</taxon>
        <taxon>Bacillales</taxon>
        <taxon>Bacillaceae</taxon>
        <taxon>Aciduricibacillus</taxon>
    </lineage>
</organism>
<dbReference type="Pfam" id="PF00072">
    <property type="entry name" value="Response_reg"/>
    <property type="match status" value="1"/>
</dbReference>
<evidence type="ECO:0000313" key="5">
    <source>
        <dbReference type="Proteomes" id="UP001180087"/>
    </source>
</evidence>
<dbReference type="Proteomes" id="UP001180087">
    <property type="component" value="Chromosome"/>
</dbReference>
<dbReference type="PANTHER" id="PTHR45138:SF24">
    <property type="entry name" value="DIGUANYLATE CYCLASE DGCC-RELATED"/>
    <property type="match status" value="1"/>
</dbReference>
<dbReference type="InterPro" id="IPR043128">
    <property type="entry name" value="Rev_trsase/Diguanyl_cyclase"/>
</dbReference>
<dbReference type="NCBIfam" id="TIGR00254">
    <property type="entry name" value="GGDEF"/>
    <property type="match status" value="1"/>
</dbReference>
<keyword evidence="1" id="KW-0597">Phosphoprotein</keyword>
<reference evidence="4" key="1">
    <citation type="submission" date="2023-06" db="EMBL/GenBank/DDBJ databases">
        <title>A Treasure from Seagulls: Isolation and Description of Aciduricobacillus qingdaonensis gen. nov., sp. nov., a Rare Obligately Uric Acid-utilizing Member in the Family Bacillaceae.</title>
        <authorList>
            <person name="Liu W."/>
            <person name="Wang B."/>
        </authorList>
    </citation>
    <scope>NUCLEOTIDE SEQUENCE</scope>
    <source>
        <strain evidence="4">44XB</strain>
    </source>
</reference>
<dbReference type="InterPro" id="IPR029787">
    <property type="entry name" value="Nucleotide_cyclase"/>
</dbReference>
<protein>
    <submittedName>
        <fullName evidence="4">Diguanylate cyclase</fullName>
        <ecNumber evidence="4">2.7.7.65</ecNumber>
    </submittedName>
</protein>
<dbReference type="InterPro" id="IPR050469">
    <property type="entry name" value="Diguanylate_Cyclase"/>
</dbReference>
<dbReference type="SUPFAM" id="SSF55073">
    <property type="entry name" value="Nucleotide cyclase"/>
    <property type="match status" value="1"/>
</dbReference>
<evidence type="ECO:0000259" key="2">
    <source>
        <dbReference type="PROSITE" id="PS50110"/>
    </source>
</evidence>
<feature type="domain" description="Response regulatory" evidence="2">
    <location>
        <begin position="124"/>
        <end position="238"/>
    </location>
</feature>
<gene>
    <name evidence="4" type="ORF">QR721_12580</name>
</gene>
<dbReference type="GO" id="GO:0052621">
    <property type="term" value="F:diguanylate cyclase activity"/>
    <property type="evidence" value="ECO:0007669"/>
    <property type="project" value="UniProtKB-EC"/>
</dbReference>
<dbReference type="SUPFAM" id="SSF52172">
    <property type="entry name" value="CheY-like"/>
    <property type="match status" value="2"/>
</dbReference>
<evidence type="ECO:0000256" key="1">
    <source>
        <dbReference type="PROSITE-ProRule" id="PRU00169"/>
    </source>
</evidence>
<dbReference type="Gene3D" id="3.30.70.270">
    <property type="match status" value="1"/>
</dbReference>
<keyword evidence="5" id="KW-1185">Reference proteome</keyword>
<feature type="domain" description="GGDEF" evidence="3">
    <location>
        <begin position="275"/>
        <end position="408"/>
    </location>
</feature>
<dbReference type="EC" id="2.7.7.65" evidence="4"/>
<dbReference type="PROSITE" id="PS50110">
    <property type="entry name" value="RESPONSE_REGULATORY"/>
    <property type="match status" value="2"/>
</dbReference>
<dbReference type="InterPro" id="IPR001789">
    <property type="entry name" value="Sig_transdc_resp-reg_receiver"/>
</dbReference>
<dbReference type="Gene3D" id="3.40.50.2300">
    <property type="match status" value="2"/>
</dbReference>
<dbReference type="RefSeq" id="WP_348027508.1">
    <property type="nucleotide sequence ID" value="NZ_CP129113.1"/>
</dbReference>
<name>A0ABY9KUN9_9BACI</name>
<evidence type="ECO:0000313" key="4">
    <source>
        <dbReference type="EMBL" id="WLV24462.1"/>
    </source>
</evidence>
<dbReference type="CDD" id="cd00156">
    <property type="entry name" value="REC"/>
    <property type="match status" value="1"/>
</dbReference>
<feature type="modified residue" description="4-aspartylphosphate" evidence="1">
    <location>
        <position position="476"/>
    </location>
</feature>
<accession>A0ABY9KUN9</accession>
<dbReference type="SMART" id="SM00267">
    <property type="entry name" value="GGDEF"/>
    <property type="match status" value="1"/>
</dbReference>
<dbReference type="SMART" id="SM00448">
    <property type="entry name" value="REC"/>
    <property type="match status" value="2"/>
</dbReference>
<dbReference type="PROSITE" id="PS50887">
    <property type="entry name" value="GGDEF"/>
    <property type="match status" value="1"/>
</dbReference>
<dbReference type="InterPro" id="IPR011006">
    <property type="entry name" value="CheY-like_superfamily"/>
</dbReference>
<dbReference type="EMBL" id="CP129113">
    <property type="protein sequence ID" value="WLV24462.1"/>
    <property type="molecule type" value="Genomic_DNA"/>
</dbReference>
<evidence type="ECO:0000259" key="3">
    <source>
        <dbReference type="PROSITE" id="PS50887"/>
    </source>
</evidence>
<keyword evidence="4" id="KW-0548">Nucleotidyltransferase</keyword>
<proteinExistence type="predicted"/>
<dbReference type="CDD" id="cd01949">
    <property type="entry name" value="GGDEF"/>
    <property type="match status" value="1"/>
</dbReference>
<sequence length="548" mass="63228">MKRKSRYELLMRRRIANTFDQWKEKDQISGREVYNFLYKIRGIARGLGMKRVEFLAAERIAEITDDEQAIWAHGDWKRFLKPFVEIAENETETEPEQLPGRKEEIIRNETIGRKEGRFGQDSEIILLIDHDVEFVTGLKNKLEEEGYHVIISLTVANGFKNFYTMSPSFVLMNIELAEGNERLEEFGAAVRANLTPLALISSTVHERSRAQAYEFGATDFIDKEVLEPEWFIPYLRNRLALSQKILIDELTGACNRKFMERALSDLLANYERYNEGFAIAIIDLDHFKTVNDTHGHIVGDEVLRRLVQLIDEHKRKTDMLCRFGGEEFVLCLPKTTEEGAVILLDRIREQFSKEQFTSSVGDFNVTFSGGVVSVNEHNHTRERLLDEADKALYQSKADGRNRLTVYSGDLESTAVKKLQVLVVDDDRLVRTILSRSFAEWQPDDEVDVEVHAFKDGQELLDSNWYRPNERYIILLDGIMPRMNGIEVLERIRADYDDKNIIISMLSARAGEANIVHALEKGADDYMLKPFNVQEVLARVGRLSRRLLL</sequence>
<dbReference type="Pfam" id="PF00990">
    <property type="entry name" value="GGDEF"/>
    <property type="match status" value="1"/>
</dbReference>